<evidence type="ECO:0000256" key="6">
    <source>
        <dbReference type="ARBA" id="ARBA00023186"/>
    </source>
</evidence>
<proteinExistence type="inferred from homology"/>
<dbReference type="GO" id="GO:0005737">
    <property type="term" value="C:cytoplasm"/>
    <property type="evidence" value="ECO:0007669"/>
    <property type="project" value="UniProtKB-SubCell"/>
</dbReference>
<dbReference type="GO" id="GO:0051082">
    <property type="term" value="F:unfolded protein binding"/>
    <property type="evidence" value="ECO:0007669"/>
    <property type="project" value="TreeGrafter"/>
</dbReference>
<evidence type="ECO:0000256" key="7">
    <source>
        <dbReference type="SAM" id="MobiDB-lite"/>
    </source>
</evidence>
<dbReference type="SUPFAM" id="SSF51064">
    <property type="entry name" value="Head domain of nucleotide exchange factor GrpE"/>
    <property type="match status" value="1"/>
</dbReference>
<sequence length="202" mass="23339">MKNKKEHPENIIKHAQSVEHHDEKVVAADHKKEIEELRKQLEEKEKEAAANYDKYLRAIADLDNYKKRAIKEKADVIKYGKEDIVKDILPFMDSLDRALEHDTGDIQAFKDGVALIQDQLLCCLKKHGVEKIETAGADFDPNFHEALMQVESDQHQDNKIVSEMQKGYLLNGRLIRPSRVCVCKNINKENNDVCEKNEDMEE</sequence>
<keyword evidence="5 8" id="KW-0346">Stress response</keyword>
<comment type="subcellular location">
    <subcellularLocation>
        <location evidence="1">Cytoplasm</location>
    </subcellularLocation>
</comment>
<dbReference type="Gene3D" id="2.30.22.10">
    <property type="entry name" value="Head domain of nucleotide exchange factor GrpE"/>
    <property type="match status" value="1"/>
</dbReference>
<dbReference type="PANTHER" id="PTHR21237">
    <property type="entry name" value="GRPE PROTEIN"/>
    <property type="match status" value="1"/>
</dbReference>
<dbReference type="AlphaFoldDB" id="A0A0W8FKK0"/>
<dbReference type="FunFam" id="2.30.22.10:FF:000001">
    <property type="entry name" value="Protein GrpE"/>
    <property type="match status" value="1"/>
</dbReference>
<dbReference type="Pfam" id="PF01025">
    <property type="entry name" value="GrpE"/>
    <property type="match status" value="1"/>
</dbReference>
<gene>
    <name evidence="8" type="ORF">ASZ90_008804</name>
</gene>
<evidence type="ECO:0000256" key="5">
    <source>
        <dbReference type="ARBA" id="ARBA00023016"/>
    </source>
</evidence>
<dbReference type="CDD" id="cd00446">
    <property type="entry name" value="GrpE"/>
    <property type="match status" value="1"/>
</dbReference>
<keyword evidence="4" id="KW-0963">Cytoplasm</keyword>
<keyword evidence="6" id="KW-0143">Chaperone</keyword>
<dbReference type="PROSITE" id="PS01071">
    <property type="entry name" value="GRPE"/>
    <property type="match status" value="1"/>
</dbReference>
<comment type="subunit">
    <text evidence="3">Homodimer.</text>
</comment>
<dbReference type="PRINTS" id="PR00773">
    <property type="entry name" value="GRPEPROTEIN"/>
</dbReference>
<dbReference type="NCBIfam" id="NF010738">
    <property type="entry name" value="PRK14140.1"/>
    <property type="match status" value="1"/>
</dbReference>
<evidence type="ECO:0000256" key="2">
    <source>
        <dbReference type="ARBA" id="ARBA00009054"/>
    </source>
</evidence>
<dbReference type="InterPro" id="IPR009012">
    <property type="entry name" value="GrpE_head"/>
</dbReference>
<dbReference type="HAMAP" id="MF_01151">
    <property type="entry name" value="GrpE"/>
    <property type="match status" value="1"/>
</dbReference>
<dbReference type="GO" id="GO:0006457">
    <property type="term" value="P:protein folding"/>
    <property type="evidence" value="ECO:0007669"/>
    <property type="project" value="InterPro"/>
</dbReference>
<comment type="caution">
    <text evidence="8">The sequence shown here is derived from an EMBL/GenBank/DDBJ whole genome shotgun (WGS) entry which is preliminary data.</text>
</comment>
<dbReference type="InterPro" id="IPR013805">
    <property type="entry name" value="GrpE_CC"/>
</dbReference>
<dbReference type="Gene3D" id="3.90.20.20">
    <property type="match status" value="1"/>
</dbReference>
<dbReference type="GO" id="GO:0000774">
    <property type="term" value="F:adenyl-nucleotide exchange factor activity"/>
    <property type="evidence" value="ECO:0007669"/>
    <property type="project" value="InterPro"/>
</dbReference>
<evidence type="ECO:0000256" key="1">
    <source>
        <dbReference type="ARBA" id="ARBA00004496"/>
    </source>
</evidence>
<accession>A0A0W8FKK0</accession>
<dbReference type="InterPro" id="IPR000740">
    <property type="entry name" value="GrpE"/>
</dbReference>
<reference evidence="8" key="1">
    <citation type="journal article" date="2015" name="Proc. Natl. Acad. Sci. U.S.A.">
        <title>Networks of energetic and metabolic interactions define dynamics in microbial communities.</title>
        <authorList>
            <person name="Embree M."/>
            <person name="Liu J.K."/>
            <person name="Al-Bassam M.M."/>
            <person name="Zengler K."/>
        </authorList>
    </citation>
    <scope>NUCLEOTIDE SEQUENCE</scope>
</reference>
<protein>
    <submittedName>
        <fullName evidence="8">Heat shock protein grpe</fullName>
    </submittedName>
</protein>
<evidence type="ECO:0000256" key="4">
    <source>
        <dbReference type="ARBA" id="ARBA00022490"/>
    </source>
</evidence>
<dbReference type="EMBL" id="LNQE01001062">
    <property type="protein sequence ID" value="KUG21448.1"/>
    <property type="molecule type" value="Genomic_DNA"/>
</dbReference>
<dbReference type="PANTHER" id="PTHR21237:SF23">
    <property type="entry name" value="GRPE PROTEIN HOMOLOG, MITOCHONDRIAL"/>
    <property type="match status" value="1"/>
</dbReference>
<feature type="region of interest" description="Disordered" evidence="7">
    <location>
        <begin position="1"/>
        <end position="25"/>
    </location>
</feature>
<dbReference type="GO" id="GO:0042803">
    <property type="term" value="F:protein homodimerization activity"/>
    <property type="evidence" value="ECO:0007669"/>
    <property type="project" value="InterPro"/>
</dbReference>
<evidence type="ECO:0000256" key="3">
    <source>
        <dbReference type="ARBA" id="ARBA00011738"/>
    </source>
</evidence>
<name>A0A0W8FKK0_9ZZZZ</name>
<evidence type="ECO:0000313" key="8">
    <source>
        <dbReference type="EMBL" id="KUG21448.1"/>
    </source>
</evidence>
<dbReference type="GO" id="GO:0051087">
    <property type="term" value="F:protein-folding chaperone binding"/>
    <property type="evidence" value="ECO:0007669"/>
    <property type="project" value="InterPro"/>
</dbReference>
<comment type="similarity">
    <text evidence="2">Belongs to the GrpE family.</text>
</comment>
<dbReference type="SUPFAM" id="SSF58014">
    <property type="entry name" value="Coiled-coil domain of nucleotide exchange factor GrpE"/>
    <property type="match status" value="1"/>
</dbReference>
<organism evidence="8">
    <name type="scientific">hydrocarbon metagenome</name>
    <dbReference type="NCBI Taxonomy" id="938273"/>
    <lineage>
        <taxon>unclassified sequences</taxon>
        <taxon>metagenomes</taxon>
        <taxon>ecological metagenomes</taxon>
    </lineage>
</organism>